<keyword evidence="4" id="KW-1185">Reference proteome</keyword>
<dbReference type="RefSeq" id="WP_275028665.1">
    <property type="nucleotide sequence ID" value="NZ_CP118615.1"/>
</dbReference>
<accession>A0ABY7ZHW6</accession>
<dbReference type="PANTHER" id="PTHR39217:SF1">
    <property type="entry name" value="GLUTATHIONE SYNTHETASE"/>
    <property type="match status" value="1"/>
</dbReference>
<proteinExistence type="predicted"/>
<sequence>MVTVALVTDEASLPVDYDMPLLLDACRAVDLLVEVCSWEDPAVDWARFDAVLLRSPWTYVERLPEFLAWCERVDQVTDLVNPLPVVRWSLDKHYLVDLAGRGVPVVPTRIVEPGADPAAALREFWARHPAAAEVVVKPAVGAYSKDVQRFARTDGSTPVRHMNRLLAQGLSVLLQPYLESIDRDGETDLIFFDGRYSHAIRKDALLLPDGTTSVPTFECRTPRSADDDERDVATAALHATAAQLGLARPLLYARVDLVRGDDGRPLLLELELSEPSLNLPFAEGSAGRFADAIAGRVRSRAAVPPRP</sequence>
<evidence type="ECO:0000313" key="4">
    <source>
        <dbReference type="Proteomes" id="UP001219605"/>
    </source>
</evidence>
<dbReference type="PROSITE" id="PS50975">
    <property type="entry name" value="ATP_GRASP"/>
    <property type="match status" value="1"/>
</dbReference>
<keyword evidence="1" id="KW-0067">ATP-binding</keyword>
<dbReference type="InterPro" id="IPR013815">
    <property type="entry name" value="ATP_grasp_subdomain_1"/>
</dbReference>
<gene>
    <name evidence="3" type="ORF">PVK37_18260</name>
</gene>
<evidence type="ECO:0000256" key="1">
    <source>
        <dbReference type="PROSITE-ProRule" id="PRU00409"/>
    </source>
</evidence>
<dbReference type="InterPro" id="IPR011761">
    <property type="entry name" value="ATP-grasp"/>
</dbReference>
<name>A0ABY7ZHW6_9ACTN</name>
<dbReference type="InterPro" id="IPR053191">
    <property type="entry name" value="DcsG_Biosynth_Enzyme"/>
</dbReference>
<reference evidence="3 4" key="1">
    <citation type="submission" date="2023-02" db="EMBL/GenBank/DDBJ databases">
        <authorList>
            <person name="Mo P."/>
        </authorList>
    </citation>
    <scope>NUCLEOTIDE SEQUENCE [LARGE SCALE GENOMIC DNA]</scope>
    <source>
        <strain evidence="3 4">HUAS 3</strain>
    </source>
</reference>
<dbReference type="Gene3D" id="3.40.50.20">
    <property type="match status" value="1"/>
</dbReference>
<evidence type="ECO:0000259" key="2">
    <source>
        <dbReference type="PROSITE" id="PS50975"/>
    </source>
</evidence>
<feature type="domain" description="ATP-grasp" evidence="2">
    <location>
        <begin position="95"/>
        <end position="298"/>
    </location>
</feature>
<organism evidence="3 4">
    <name type="scientific">Micromonospora cathayae</name>
    <dbReference type="NCBI Taxonomy" id="3028804"/>
    <lineage>
        <taxon>Bacteria</taxon>
        <taxon>Bacillati</taxon>
        <taxon>Actinomycetota</taxon>
        <taxon>Actinomycetes</taxon>
        <taxon>Micromonosporales</taxon>
        <taxon>Micromonosporaceae</taxon>
        <taxon>Micromonospora</taxon>
    </lineage>
</organism>
<dbReference type="EMBL" id="CP118615">
    <property type="protein sequence ID" value="WDZ82427.1"/>
    <property type="molecule type" value="Genomic_DNA"/>
</dbReference>
<dbReference type="Proteomes" id="UP001219605">
    <property type="component" value="Chromosome"/>
</dbReference>
<dbReference type="SUPFAM" id="SSF56059">
    <property type="entry name" value="Glutathione synthetase ATP-binding domain-like"/>
    <property type="match status" value="1"/>
</dbReference>
<dbReference type="Gene3D" id="3.30.1490.20">
    <property type="entry name" value="ATP-grasp fold, A domain"/>
    <property type="match status" value="1"/>
</dbReference>
<evidence type="ECO:0000313" key="3">
    <source>
        <dbReference type="EMBL" id="WDZ82427.1"/>
    </source>
</evidence>
<keyword evidence="1" id="KW-0547">Nucleotide-binding</keyword>
<dbReference type="PANTHER" id="PTHR39217">
    <property type="match status" value="1"/>
</dbReference>
<protein>
    <recommendedName>
        <fullName evidence="2">ATP-grasp domain-containing protein</fullName>
    </recommendedName>
</protein>
<dbReference type="Gene3D" id="3.30.470.20">
    <property type="entry name" value="ATP-grasp fold, B domain"/>
    <property type="match status" value="1"/>
</dbReference>